<evidence type="ECO:0000259" key="7">
    <source>
        <dbReference type="PROSITE" id="PS51462"/>
    </source>
</evidence>
<dbReference type="Gene3D" id="3.90.79.10">
    <property type="entry name" value="Nucleoside Triphosphate Pyrophosphohydrolase"/>
    <property type="match status" value="1"/>
</dbReference>
<protein>
    <submittedName>
        <fullName evidence="8">NUDIX hydrolase</fullName>
    </submittedName>
</protein>
<dbReference type="PROSITE" id="PS51462">
    <property type="entry name" value="NUDIX"/>
    <property type="match status" value="1"/>
</dbReference>
<dbReference type="InterPro" id="IPR000086">
    <property type="entry name" value="NUDIX_hydrolase_dom"/>
</dbReference>
<comment type="cofactor">
    <cofactor evidence="1">
        <name>Mn(2+)</name>
        <dbReference type="ChEBI" id="CHEBI:29035"/>
    </cofactor>
</comment>
<keyword evidence="3" id="KW-0479">Metal-binding</keyword>
<evidence type="ECO:0000256" key="5">
    <source>
        <dbReference type="ARBA" id="ARBA00022842"/>
    </source>
</evidence>
<evidence type="ECO:0000256" key="1">
    <source>
        <dbReference type="ARBA" id="ARBA00001936"/>
    </source>
</evidence>
<reference evidence="8 9" key="1">
    <citation type="submission" date="2024-09" db="EMBL/GenBank/DDBJ databases">
        <authorList>
            <person name="Sun Q."/>
            <person name="Mori K."/>
        </authorList>
    </citation>
    <scope>NUCLEOTIDE SEQUENCE [LARGE SCALE GENOMIC DNA]</scope>
    <source>
        <strain evidence="8 9">CCM 7957</strain>
    </source>
</reference>
<dbReference type="Proteomes" id="UP001589783">
    <property type="component" value="Unassembled WGS sequence"/>
</dbReference>
<dbReference type="EMBL" id="JBHLWV010000013">
    <property type="protein sequence ID" value="MFC0314223.1"/>
    <property type="molecule type" value="Genomic_DNA"/>
</dbReference>
<dbReference type="SUPFAM" id="SSF55811">
    <property type="entry name" value="Nudix"/>
    <property type="match status" value="1"/>
</dbReference>
<evidence type="ECO:0000256" key="6">
    <source>
        <dbReference type="ARBA" id="ARBA00023211"/>
    </source>
</evidence>
<dbReference type="GO" id="GO:0016787">
    <property type="term" value="F:hydrolase activity"/>
    <property type="evidence" value="ECO:0007669"/>
    <property type="project" value="UniProtKB-KW"/>
</dbReference>
<name>A0ABV6H5R6_9ACTN</name>
<dbReference type="CDD" id="cd18870">
    <property type="entry name" value="NUDIX_AcylCoAdiphos_Nudt19"/>
    <property type="match status" value="1"/>
</dbReference>
<comment type="cofactor">
    <cofactor evidence="2">
        <name>Mg(2+)</name>
        <dbReference type="ChEBI" id="CHEBI:18420"/>
    </cofactor>
</comment>
<keyword evidence="5" id="KW-0460">Magnesium</keyword>
<accession>A0ABV6H5R6</accession>
<evidence type="ECO:0000256" key="4">
    <source>
        <dbReference type="ARBA" id="ARBA00022801"/>
    </source>
</evidence>
<feature type="domain" description="Nudix hydrolase" evidence="7">
    <location>
        <begin position="11"/>
        <end position="212"/>
    </location>
</feature>
<keyword evidence="6" id="KW-0464">Manganese</keyword>
<dbReference type="RefSeq" id="WP_382361819.1">
    <property type="nucleotide sequence ID" value="NZ_JBHLWV010000013.1"/>
</dbReference>
<proteinExistence type="predicted"/>
<dbReference type="PANTHER" id="PTHR12318">
    <property type="entry name" value="TESTOSTERONE-REGULATED PROTEIN RP2"/>
    <property type="match status" value="1"/>
</dbReference>
<evidence type="ECO:0000313" key="8">
    <source>
        <dbReference type="EMBL" id="MFC0314223.1"/>
    </source>
</evidence>
<dbReference type="PANTHER" id="PTHR12318:SF0">
    <property type="entry name" value="ACYL-COENZYME A DIPHOSPHATASE NUDT19"/>
    <property type="match status" value="1"/>
</dbReference>
<evidence type="ECO:0000313" key="9">
    <source>
        <dbReference type="Proteomes" id="UP001589783"/>
    </source>
</evidence>
<keyword evidence="4 8" id="KW-0378">Hydrolase</keyword>
<organism evidence="8 9">
    <name type="scientific">Gordonia phosphorivorans</name>
    <dbReference type="NCBI Taxonomy" id="1056982"/>
    <lineage>
        <taxon>Bacteria</taxon>
        <taxon>Bacillati</taxon>
        <taxon>Actinomycetota</taxon>
        <taxon>Actinomycetes</taxon>
        <taxon>Mycobacteriales</taxon>
        <taxon>Gordoniaceae</taxon>
        <taxon>Gordonia</taxon>
    </lineage>
</organism>
<comment type="caution">
    <text evidence="8">The sequence shown here is derived from an EMBL/GenBank/DDBJ whole genome shotgun (WGS) entry which is preliminary data.</text>
</comment>
<keyword evidence="9" id="KW-1185">Reference proteome</keyword>
<evidence type="ECO:0000256" key="2">
    <source>
        <dbReference type="ARBA" id="ARBA00001946"/>
    </source>
</evidence>
<dbReference type="InterPro" id="IPR015797">
    <property type="entry name" value="NUDIX_hydrolase-like_dom_sf"/>
</dbReference>
<evidence type="ECO:0000256" key="3">
    <source>
        <dbReference type="ARBA" id="ARBA00022723"/>
    </source>
</evidence>
<sequence length="274" mass="29935">MSADSPHEIAPLRDASTVVLVRDGGEGIEVFLQHRVQQMAFAGGMTVFPGGGVDDRDRDAAIRWAGPEVGWWAEQLVTDEATARALVSAAVRETFEECGVLLAGTATQVCADPSIYGAERAALVSKELSFAQFLQNHDLVLRTDLLTPMAHWITPKNERRRYDTRFFLAQVPDGHDADGATTEAEATEWRTADAALADWQDGRRFLLPPTWTQLRDVAEFATVAELVAKPRVLTPIEPEVSDGQGILGLGFTGADDYFAALKDGRLDRLRDAAK</sequence>
<dbReference type="InterPro" id="IPR039121">
    <property type="entry name" value="NUDT19"/>
</dbReference>
<gene>
    <name evidence="8" type="ORF">ACFFJD_05065</name>
</gene>